<dbReference type="GO" id="GO:0051782">
    <property type="term" value="P:negative regulation of cell division"/>
    <property type="evidence" value="ECO:0007669"/>
    <property type="project" value="TreeGrafter"/>
</dbReference>
<evidence type="ECO:0000256" key="1">
    <source>
        <dbReference type="ARBA" id="ARBA00022741"/>
    </source>
</evidence>
<dbReference type="SUPFAM" id="SSF52540">
    <property type="entry name" value="P-loop containing nucleoside triphosphate hydrolases"/>
    <property type="match status" value="1"/>
</dbReference>
<dbReference type="GO" id="GO:0005829">
    <property type="term" value="C:cytosol"/>
    <property type="evidence" value="ECO:0007669"/>
    <property type="project" value="TreeGrafter"/>
</dbReference>
<evidence type="ECO:0000313" key="4">
    <source>
        <dbReference type="EMBL" id="KAA0912247.1"/>
    </source>
</evidence>
<organism evidence="4 5">
    <name type="scientific">Aquicoccus porphyridii</name>
    <dbReference type="NCBI Taxonomy" id="1852029"/>
    <lineage>
        <taxon>Bacteria</taxon>
        <taxon>Pseudomonadati</taxon>
        <taxon>Pseudomonadota</taxon>
        <taxon>Alphaproteobacteria</taxon>
        <taxon>Rhodobacterales</taxon>
        <taxon>Paracoccaceae</taxon>
        <taxon>Aquicoccus</taxon>
    </lineage>
</organism>
<evidence type="ECO:0000313" key="5">
    <source>
        <dbReference type="Proteomes" id="UP000325291"/>
    </source>
</evidence>
<dbReference type="Proteomes" id="UP000325291">
    <property type="component" value="Unassembled WGS sequence"/>
</dbReference>
<dbReference type="InterPro" id="IPR017746">
    <property type="entry name" value="Cellulose_synthase_operon_BcsQ"/>
</dbReference>
<dbReference type="InterPro" id="IPR050625">
    <property type="entry name" value="ParA/MinD_ATPase"/>
</dbReference>
<accession>A0A5A9Z4Y8</accession>
<proteinExistence type="predicted"/>
<evidence type="ECO:0000256" key="2">
    <source>
        <dbReference type="ARBA" id="ARBA00022840"/>
    </source>
</evidence>
<keyword evidence="5" id="KW-1185">Reference proteome</keyword>
<dbReference type="InterPro" id="IPR027417">
    <property type="entry name" value="P-loop_NTPase"/>
</dbReference>
<feature type="region of interest" description="Disordered" evidence="3">
    <location>
        <begin position="15"/>
        <end position="34"/>
    </location>
</feature>
<dbReference type="Gene3D" id="3.40.50.300">
    <property type="entry name" value="P-loop containing nucleotide triphosphate hydrolases"/>
    <property type="match status" value="1"/>
</dbReference>
<dbReference type="EMBL" id="VINQ01000015">
    <property type="protein sequence ID" value="KAA0912247.1"/>
    <property type="molecule type" value="Genomic_DNA"/>
</dbReference>
<keyword evidence="2" id="KW-0067">ATP-binding</keyword>
<feature type="region of interest" description="Disordered" evidence="3">
    <location>
        <begin position="161"/>
        <end position="182"/>
    </location>
</feature>
<dbReference type="AlphaFoldDB" id="A0A5A9Z4Y8"/>
<keyword evidence="1" id="KW-0547">Nucleotide-binding</keyword>
<comment type="caution">
    <text evidence="4">The sequence shown here is derived from an EMBL/GenBank/DDBJ whole genome shotgun (WGS) entry which is preliminary data.</text>
</comment>
<name>A0A5A9Z4Y8_9RHOB</name>
<evidence type="ECO:0008006" key="6">
    <source>
        <dbReference type="Google" id="ProtNLM"/>
    </source>
</evidence>
<protein>
    <recommendedName>
        <fullName evidence="6">AAA family ATPase</fullName>
    </recommendedName>
</protein>
<evidence type="ECO:0000256" key="3">
    <source>
        <dbReference type="SAM" id="MobiDB-lite"/>
    </source>
</evidence>
<dbReference type="Pfam" id="PF06564">
    <property type="entry name" value="CBP_BcsQ"/>
    <property type="match status" value="1"/>
</dbReference>
<sequence length="464" mass="49969">MSAHHRAIRCALPDRGSVSMTPAGGERAAPEHAASDKPTLIEVCTISNSTETILNIADCLAHLPPHRRTDLNMTEAVSSLRTAEGEDRQFDLALIAFDAEDGVAFTNAQNVITLCAKLTRQLVLLADQSNVSQLNMPANAQILSPDACKAPQDFLARIRPQAEVNTPPTPRENRPSGPRRKGLWNLLRRRSSSLTTTPTSILSDKLANNAATFVLQGLAGGVGTTTLSVTLATELARARPSDVICLLDFDLQFGSAASYLNLAESFRIDDAYRNIRALDAESFRDCLLSLRKNLLVFSAPQNIHPYDALTSESVQHLLSLAKQFASVIVIDAPHALTDWTGDLYSSADVVVGILEQQVRCIHNANKLRGLLNSEGMGMANFDFVLNRAPIHPPPNWQETLASLETGLGSRISHIFPDGGPEVSEACDLGIPLLSFQSGNPLRKAVQALITNVAAPSKGTLGHVS</sequence>
<dbReference type="GO" id="GO:0009898">
    <property type="term" value="C:cytoplasmic side of plasma membrane"/>
    <property type="evidence" value="ECO:0007669"/>
    <property type="project" value="TreeGrafter"/>
</dbReference>
<dbReference type="GO" id="GO:0005524">
    <property type="term" value="F:ATP binding"/>
    <property type="evidence" value="ECO:0007669"/>
    <property type="project" value="UniProtKB-KW"/>
</dbReference>
<reference evidence="4 5" key="1">
    <citation type="submission" date="2019-07" db="EMBL/GenBank/DDBJ databases">
        <title>Aquicoccus porphyridii gen. nov., sp. nov., isolated from a small marine red alga, Porphyridium marinum.</title>
        <authorList>
            <person name="Liu L."/>
        </authorList>
    </citation>
    <scope>NUCLEOTIDE SEQUENCE [LARGE SCALE GENOMIC DNA]</scope>
    <source>
        <strain evidence="4 5">L1 8-17</strain>
    </source>
</reference>
<gene>
    <name evidence="4" type="ORF">FLO80_16695</name>
</gene>
<dbReference type="PANTHER" id="PTHR43384:SF6">
    <property type="entry name" value="SEPTUM SITE-DETERMINING PROTEIN MIND HOMOLOG, CHLOROPLASTIC"/>
    <property type="match status" value="1"/>
</dbReference>
<dbReference type="PANTHER" id="PTHR43384">
    <property type="entry name" value="SEPTUM SITE-DETERMINING PROTEIN MIND HOMOLOG, CHLOROPLASTIC-RELATED"/>
    <property type="match status" value="1"/>
</dbReference>
<dbReference type="GO" id="GO:0016887">
    <property type="term" value="F:ATP hydrolysis activity"/>
    <property type="evidence" value="ECO:0007669"/>
    <property type="project" value="TreeGrafter"/>
</dbReference>